<dbReference type="AlphaFoldDB" id="A0A0E0PIA3"/>
<dbReference type="Proteomes" id="UP000008022">
    <property type="component" value="Unassembled WGS sequence"/>
</dbReference>
<evidence type="ECO:0000313" key="2">
    <source>
        <dbReference type="EnsemblPlants" id="ORUFI05G05630.1"/>
    </source>
</evidence>
<keyword evidence="3" id="KW-1185">Reference proteome</keyword>
<evidence type="ECO:0000256" key="1">
    <source>
        <dbReference type="SAM" id="MobiDB-lite"/>
    </source>
</evidence>
<feature type="compositionally biased region" description="Basic and acidic residues" evidence="1">
    <location>
        <begin position="58"/>
        <end position="67"/>
    </location>
</feature>
<dbReference type="EnsemblPlants" id="ORUFI05G05630.1">
    <property type="protein sequence ID" value="ORUFI05G05630.1"/>
    <property type="gene ID" value="ORUFI05G05630"/>
</dbReference>
<reference evidence="3" key="1">
    <citation type="submission" date="2013-06" db="EMBL/GenBank/DDBJ databases">
        <authorList>
            <person name="Zhao Q."/>
        </authorList>
    </citation>
    <scope>NUCLEOTIDE SEQUENCE</scope>
    <source>
        <strain evidence="3">cv. W1943</strain>
    </source>
</reference>
<reference evidence="2" key="2">
    <citation type="submission" date="2015-06" db="UniProtKB">
        <authorList>
            <consortium name="EnsemblPlants"/>
        </authorList>
    </citation>
    <scope>IDENTIFICATION</scope>
</reference>
<protein>
    <submittedName>
        <fullName evidence="2">Uncharacterized protein</fullName>
    </submittedName>
</protein>
<dbReference type="Gramene" id="ORUFI05G05630.1">
    <property type="protein sequence ID" value="ORUFI05G05630.1"/>
    <property type="gene ID" value="ORUFI05G05630"/>
</dbReference>
<name>A0A0E0PIA3_ORYRU</name>
<feature type="compositionally biased region" description="Basic and acidic residues" evidence="1">
    <location>
        <begin position="18"/>
        <end position="34"/>
    </location>
</feature>
<feature type="region of interest" description="Disordered" evidence="1">
    <location>
        <begin position="1"/>
        <end position="98"/>
    </location>
</feature>
<accession>A0A0E0PIA3</accession>
<organism evidence="2 3">
    <name type="scientific">Oryza rufipogon</name>
    <name type="common">Brownbeard rice</name>
    <name type="synonym">Asian wild rice</name>
    <dbReference type="NCBI Taxonomy" id="4529"/>
    <lineage>
        <taxon>Eukaryota</taxon>
        <taxon>Viridiplantae</taxon>
        <taxon>Streptophyta</taxon>
        <taxon>Embryophyta</taxon>
        <taxon>Tracheophyta</taxon>
        <taxon>Spermatophyta</taxon>
        <taxon>Magnoliopsida</taxon>
        <taxon>Liliopsida</taxon>
        <taxon>Poales</taxon>
        <taxon>Poaceae</taxon>
        <taxon>BOP clade</taxon>
        <taxon>Oryzoideae</taxon>
        <taxon>Oryzeae</taxon>
        <taxon>Oryzinae</taxon>
        <taxon>Oryza</taxon>
    </lineage>
</organism>
<proteinExistence type="predicted"/>
<evidence type="ECO:0000313" key="3">
    <source>
        <dbReference type="Proteomes" id="UP000008022"/>
    </source>
</evidence>
<sequence length="198" mass="22008">MEHEGHAPLLAGCRRRRREEVEDVRREGEAREVGEEGGEGAVKERAERWRRRTTGSEMARRWRDWERLGQGQREQGGEAGQGRVEEPVGRGEDGGELFPRARTAGELLPCARPAYEILPTQGWPARSYPRVDGRRLGGAASSSTTPLSDDVPAPSHLLCVLEPGHSPTHDAPSRRARPPCAVVAALPIEGERRVRYER</sequence>
<feature type="compositionally biased region" description="Basic and acidic residues" evidence="1">
    <location>
        <begin position="83"/>
        <end position="93"/>
    </location>
</feature>
<dbReference type="HOGENOM" id="CLU_1380101_0_0_1"/>